<dbReference type="GO" id="GO:0032259">
    <property type="term" value="P:methylation"/>
    <property type="evidence" value="ECO:0007669"/>
    <property type="project" value="UniProtKB-KW"/>
</dbReference>
<dbReference type="EMBL" id="CP119316">
    <property type="protein sequence ID" value="WEK45850.1"/>
    <property type="molecule type" value="Genomic_DNA"/>
</dbReference>
<dbReference type="AlphaFoldDB" id="A0AAJ6BNY5"/>
<dbReference type="GO" id="GO:0008757">
    <property type="term" value="F:S-adenosylmethionine-dependent methyltransferase activity"/>
    <property type="evidence" value="ECO:0007669"/>
    <property type="project" value="InterPro"/>
</dbReference>
<evidence type="ECO:0000313" key="2">
    <source>
        <dbReference type="EMBL" id="WEK45850.1"/>
    </source>
</evidence>
<dbReference type="KEGG" id="acob:P0Y56_12550"/>
<keyword evidence="2" id="KW-0489">Methyltransferase</keyword>
<keyword evidence="2" id="KW-0808">Transferase</keyword>
<dbReference type="Proteomes" id="UP001218362">
    <property type="component" value="Chromosome"/>
</dbReference>
<dbReference type="Pfam" id="PF08241">
    <property type="entry name" value="Methyltransf_11"/>
    <property type="match status" value="1"/>
</dbReference>
<dbReference type="CDD" id="cd02440">
    <property type="entry name" value="AdoMet_MTases"/>
    <property type="match status" value="1"/>
</dbReference>
<evidence type="ECO:0000313" key="3">
    <source>
        <dbReference type="Proteomes" id="UP001218362"/>
    </source>
</evidence>
<feature type="domain" description="Methyltransferase type 11" evidence="1">
    <location>
        <begin position="40"/>
        <end position="136"/>
    </location>
</feature>
<dbReference type="InterPro" id="IPR013216">
    <property type="entry name" value="Methyltransf_11"/>
</dbReference>
<reference evidence="2" key="1">
    <citation type="submission" date="2023-03" db="EMBL/GenBank/DDBJ databases">
        <title>Andean soil-derived lignocellulolytic bacterial consortium as a source of novel taxa and putative plastic-active enzymes.</title>
        <authorList>
            <person name="Diaz-Garcia L."/>
            <person name="Chuvochina M."/>
            <person name="Feuerriegel G."/>
            <person name="Bunk B."/>
            <person name="Sproer C."/>
            <person name="Streit W.R."/>
            <person name="Rodriguez L.M."/>
            <person name="Overmann J."/>
            <person name="Jimenez D.J."/>
        </authorList>
    </citation>
    <scope>NUCLEOTIDE SEQUENCE</scope>
    <source>
        <strain evidence="2">MAG 26</strain>
    </source>
</reference>
<name>A0AAJ6BNY5_9SPHN</name>
<dbReference type="PANTHER" id="PTHR43591:SF110">
    <property type="entry name" value="RHODANESE DOMAIN-CONTAINING PROTEIN"/>
    <property type="match status" value="1"/>
</dbReference>
<dbReference type="InterPro" id="IPR029063">
    <property type="entry name" value="SAM-dependent_MTases_sf"/>
</dbReference>
<sequence>MNAYERLYPEYGAGGFTRYAGTVQFFGRINALVEPEMSILDFGAGRGLLSEHRLPYIRGITNFKNRVRRVTGIDIDPVVTTNPTLDEGLIFDGIQIPADDEAFDLIYSDHVFEHIADPALISAELYRVLKPGGWLCARTPHLYSTLVVGSKLIPNSKHANVLTKVQPGGRAAHDVFPTFYRLNSMRALRRHFPKNKWSNHSYTWNPEPGYNFNSVILTRILSIINYVKKPLMGGEVMLVFAQKKS</sequence>
<protein>
    <submittedName>
        <fullName evidence="2">Class I SAM-dependent methyltransferase</fullName>
    </submittedName>
</protein>
<dbReference type="SUPFAM" id="SSF53335">
    <property type="entry name" value="S-adenosyl-L-methionine-dependent methyltransferases"/>
    <property type="match status" value="1"/>
</dbReference>
<dbReference type="PANTHER" id="PTHR43591">
    <property type="entry name" value="METHYLTRANSFERASE"/>
    <property type="match status" value="1"/>
</dbReference>
<evidence type="ECO:0000259" key="1">
    <source>
        <dbReference type="Pfam" id="PF08241"/>
    </source>
</evidence>
<accession>A0AAJ6BNY5</accession>
<dbReference type="Gene3D" id="3.40.50.150">
    <property type="entry name" value="Vaccinia Virus protein VP39"/>
    <property type="match status" value="1"/>
</dbReference>
<gene>
    <name evidence="2" type="ORF">P0Y56_12550</name>
</gene>
<proteinExistence type="predicted"/>
<organism evidence="2 3">
    <name type="scientific">Candidatus Andeanibacterium colombiense</name>
    <dbReference type="NCBI Taxonomy" id="3121345"/>
    <lineage>
        <taxon>Bacteria</taxon>
        <taxon>Pseudomonadati</taxon>
        <taxon>Pseudomonadota</taxon>
        <taxon>Alphaproteobacteria</taxon>
        <taxon>Sphingomonadales</taxon>
        <taxon>Sphingomonadaceae</taxon>
        <taxon>Candidatus Andeanibacterium</taxon>
    </lineage>
</organism>